<reference evidence="3" key="1">
    <citation type="submission" date="2010-07" db="EMBL/GenBank/DDBJ databases">
        <authorList>
            <person name="Muzny D."/>
            <person name="Qin X."/>
            <person name="Buhay C."/>
            <person name="Dugan-Rocha S."/>
            <person name="Ding Y."/>
            <person name="Chen G."/>
            <person name="Hawes A."/>
            <person name="Holder M."/>
            <person name="Jhangiani S."/>
            <person name="Johnson A."/>
            <person name="Khan Z."/>
            <person name="Li Z."/>
            <person name="Liu W."/>
            <person name="Liu X."/>
            <person name="Perez L."/>
            <person name="Shen H."/>
            <person name="Wang Q."/>
            <person name="Watt J."/>
            <person name="Xi L."/>
            <person name="Xin Y."/>
            <person name="Zhou J."/>
            <person name="Deng J."/>
            <person name="Jiang H."/>
            <person name="Liu Y."/>
            <person name="Qu J."/>
            <person name="Song X.-Z."/>
            <person name="Zhang L."/>
            <person name="Villasana D."/>
            <person name="Johnson A."/>
            <person name="Liu J."/>
            <person name="Liyanage D."/>
            <person name="Lorensuhewa L."/>
            <person name="Robinson T."/>
            <person name="Song A."/>
            <person name="Song B.-B."/>
            <person name="Dinh H."/>
            <person name="Thornton R."/>
            <person name="Coyle M."/>
            <person name="Francisco L."/>
            <person name="Jackson L."/>
            <person name="Javaid M."/>
            <person name="Korchina V."/>
            <person name="Kovar C."/>
            <person name="Mata R."/>
            <person name="Mathew T."/>
            <person name="Ngo R."/>
            <person name="Nguyen L."/>
            <person name="Nguyen N."/>
            <person name="Okwuonu G."/>
            <person name="Ongeri F."/>
            <person name="Pham C."/>
            <person name="Simmons D."/>
            <person name="Wilczek-Boney K."/>
            <person name="Hale W."/>
            <person name="Jakkamsetti A."/>
            <person name="Pham P."/>
            <person name="Ruth R."/>
            <person name="San Lucas F."/>
            <person name="Warren J."/>
            <person name="Zhang J."/>
            <person name="Zhao Z."/>
            <person name="Zhou C."/>
            <person name="Zhu D."/>
            <person name="Lee S."/>
            <person name="Bess C."/>
            <person name="Blankenburg K."/>
            <person name="Forbes L."/>
            <person name="Fu Q."/>
            <person name="Gubbala S."/>
            <person name="Hirani K."/>
            <person name="Jayaseelan J.C."/>
            <person name="Lara F."/>
            <person name="Munidasa M."/>
            <person name="Palculict T."/>
            <person name="Patil S."/>
            <person name="Pu L.-L."/>
            <person name="Saada N."/>
            <person name="Tang L."/>
            <person name="Weissenberger G."/>
            <person name="Zhu Y."/>
            <person name="Hemphill L."/>
            <person name="Shang Y."/>
            <person name="Youmans B."/>
            <person name="Ayvaz T."/>
            <person name="Ross M."/>
            <person name="Santibanez J."/>
            <person name="Aqrawi P."/>
            <person name="Gross S."/>
            <person name="Joshi V."/>
            <person name="Fowler G."/>
            <person name="Nazareth L."/>
            <person name="Reid J."/>
            <person name="Worley K."/>
            <person name="Petrosino J."/>
            <person name="Highlander S."/>
            <person name="Gibbs R."/>
        </authorList>
    </citation>
    <scope>NUCLEOTIDE SEQUENCE [LARGE SCALE GENOMIC DNA]</scope>
    <source>
        <strain evidence="3">ATCC 33861</strain>
    </source>
</reference>
<name>D7VIP8_SPHSI</name>
<keyword evidence="4" id="KW-1185">Reference proteome</keyword>
<dbReference type="AlphaFoldDB" id="D7VIP8"/>
<protein>
    <submittedName>
        <fullName evidence="3">RHS repeat-associated core domain protein</fullName>
    </submittedName>
</protein>
<dbReference type="InterPro" id="IPR050708">
    <property type="entry name" value="T6SS_VgrG/RHS"/>
</dbReference>
<dbReference type="InterPro" id="IPR045619">
    <property type="entry name" value="DUF6443"/>
</dbReference>
<keyword evidence="1" id="KW-0732">Signal</keyword>
<dbReference type="RefSeq" id="WP_002998365.1">
    <property type="nucleotide sequence ID" value="NZ_GL379771.1"/>
</dbReference>
<dbReference type="EMBL" id="ACHA02000002">
    <property type="protein sequence ID" value="EFK59950.1"/>
    <property type="molecule type" value="Genomic_DNA"/>
</dbReference>
<dbReference type="InterPro" id="IPR022385">
    <property type="entry name" value="Rhs_assc_core"/>
</dbReference>
<evidence type="ECO:0000313" key="4">
    <source>
        <dbReference type="Proteomes" id="UP000006258"/>
    </source>
</evidence>
<evidence type="ECO:0000313" key="3">
    <source>
        <dbReference type="EMBL" id="EFK59950.1"/>
    </source>
</evidence>
<dbReference type="HOGENOM" id="CLU_004466_0_0_10"/>
<accession>D7VIP8</accession>
<proteinExistence type="predicted"/>
<dbReference type="PANTHER" id="PTHR32305">
    <property type="match status" value="1"/>
</dbReference>
<dbReference type="NCBIfam" id="TIGR03696">
    <property type="entry name" value="Rhs_assc_core"/>
    <property type="match status" value="1"/>
</dbReference>
<feature type="chain" id="PRO_5003107192" evidence="1">
    <location>
        <begin position="21"/>
        <end position="1172"/>
    </location>
</feature>
<dbReference type="STRING" id="525373.HMPREF0766_10867"/>
<dbReference type="Proteomes" id="UP000006258">
    <property type="component" value="Unassembled WGS sequence"/>
</dbReference>
<feature type="domain" description="DUF6443" evidence="2">
    <location>
        <begin position="94"/>
        <end position="227"/>
    </location>
</feature>
<evidence type="ECO:0000259" key="2">
    <source>
        <dbReference type="Pfam" id="PF20041"/>
    </source>
</evidence>
<dbReference type="Pfam" id="PF20041">
    <property type="entry name" value="DUF6443"/>
    <property type="match status" value="1"/>
</dbReference>
<feature type="signal peptide" evidence="1">
    <location>
        <begin position="1"/>
        <end position="20"/>
    </location>
</feature>
<organism evidence="3 4">
    <name type="scientific">Sphingobacterium spiritivorum ATCC 33861</name>
    <dbReference type="NCBI Taxonomy" id="525373"/>
    <lineage>
        <taxon>Bacteria</taxon>
        <taxon>Pseudomonadati</taxon>
        <taxon>Bacteroidota</taxon>
        <taxon>Sphingobacteriia</taxon>
        <taxon>Sphingobacteriales</taxon>
        <taxon>Sphingobacteriaceae</taxon>
        <taxon>Sphingobacterium</taxon>
    </lineage>
</organism>
<sequence length="1172" mass="128578">MKRPLISTILTLLTLSTVSAQNTDLILTSYSGQSQIKAQGSVTLKPGFHIPSGSTVRIYTSSSLQTHPVLQTQPSGNQNYILTRTFRKAGVTLANLSQSRTVEEENQSIQYFDGLGRPLQSIQVMASPTHKDIVQHVEYDGFGRESKKYLPYATSGSMDGSYKPTAGVDVMNYYSPTVGWDAAVKKTGYPYAETRFENSPLNRVQAQGSPGESWQLNSGHTVRTDYGTNETNDVKLWQLNASENGATATYYQPGRLYKTTIKDENWSSGKSGTVEEYKDFDGRVVLKRVWETESKKLETHYVYDDFGDLRYVIPPAVTVNTFSEDPADPSYDAYIYGYKYDGRRRLTEKKIPGKGKEELVYNNNDQVVLSRDANRRAAGEWLFSKYDAFGRVIMTGIYTSTESAVALTAQINSNGQTIGRLWENPATTDQGYTNAVFPTNIAYYHTINYYDRYDFPENSFGAPTGNQASGARVKTLLTGTKTTTLGTGTMLLTTHYYDDYGRIIQSKSQNHIGGTDITDNSYSFTGELESSTRRHTVNGQTTTITTTNEYDHVGRLVNSRQQINSQPEVTLLTNSYNEIGQLKTKTVGADQQGNNPVNTTDYRYNERGWMTSTTSPHFSQQLSYQDPVKGAAAQWNGNISEQQWGPTTSLNQHFVYSYDKLNRLTNGNSPTSGMSEILNYDDMGNITHLTRDGSGISYSYTGNRLHTVSGVINGSYSYDENGNAKTDRMGMNLSYNHLNLPQQVTGAGNTITYLYDAGGNKLRKTASTTGQRDYAGGIEYQNGVIELIHTAEGVAYRNANGTYSYRYNLTDHLGNVRATIYRNPNTNAVEVLQRDDYYPFGLQKSPNPVYGNNKYLYNGKEKQEELGGQLEYGARFYDPVMGRWNVMDPMSEMYSSYSPYAYVGNDPILFHDPNGMYRVDANGNITIDDSDEISSFFNYLNNTSGASINDISNHVISAGNGFSWELDAVNVTGTSSFESGRWLSNVQGQVSNAVGIMGNIKSVSTANFGFEGTKSALDMTGELLGASEILVAPGNKWLGKNGKYYNSSWGGNQYAGSRSGAYKIAGMYKWAGRGTVIASVLVGGIETYRGYQMDGEQFGYNAQKAAASSAGGIVGGLAGAKIGASAGAAIGVWFGGVGAVPGALIGGFIGSLAGGYMGSSAGEQSVNYYYER</sequence>
<dbReference type="PANTHER" id="PTHR32305:SF15">
    <property type="entry name" value="PROTEIN RHSA-RELATED"/>
    <property type="match status" value="1"/>
</dbReference>
<dbReference type="Gene3D" id="2.180.10.10">
    <property type="entry name" value="RHS repeat-associated core"/>
    <property type="match status" value="1"/>
</dbReference>
<comment type="caution">
    <text evidence="3">The sequence shown here is derived from an EMBL/GenBank/DDBJ whole genome shotgun (WGS) entry which is preliminary data.</text>
</comment>
<dbReference type="eggNOG" id="COG3209">
    <property type="taxonomic scope" value="Bacteria"/>
</dbReference>
<gene>
    <name evidence="3" type="ORF">HMPREF0766_10867</name>
</gene>
<evidence type="ECO:0000256" key="1">
    <source>
        <dbReference type="SAM" id="SignalP"/>
    </source>
</evidence>